<protein>
    <recommendedName>
        <fullName evidence="2">DUF370 domain-containing protein</fullName>
    </recommendedName>
</protein>
<evidence type="ECO:0000313" key="1">
    <source>
        <dbReference type="EMBL" id="EKC57269.1"/>
    </source>
</evidence>
<organism evidence="1">
    <name type="scientific">human gut metagenome</name>
    <dbReference type="NCBI Taxonomy" id="408170"/>
    <lineage>
        <taxon>unclassified sequences</taxon>
        <taxon>metagenomes</taxon>
        <taxon>organismal metagenomes</taxon>
    </lineage>
</organism>
<dbReference type="NCBIfam" id="NF046065">
    <property type="entry name" value="MtxRegRemB"/>
    <property type="match status" value="1"/>
</dbReference>
<dbReference type="EMBL" id="AJWY01009820">
    <property type="protein sequence ID" value="EKC57269.1"/>
    <property type="molecule type" value="Genomic_DNA"/>
</dbReference>
<dbReference type="AlphaFoldDB" id="K1SPG2"/>
<comment type="caution">
    <text evidence="1">The sequence shown here is derived from an EMBL/GenBank/DDBJ whole genome shotgun (WGS) entry which is preliminary data.</text>
</comment>
<accession>K1SPG2</accession>
<name>K1SPG2_9ZZZZ</name>
<proteinExistence type="predicted"/>
<evidence type="ECO:0008006" key="2">
    <source>
        <dbReference type="Google" id="ProtNLM"/>
    </source>
</evidence>
<reference evidence="1" key="1">
    <citation type="journal article" date="2013" name="Environ. Microbiol.">
        <title>Microbiota from the distal guts of lean and obese adolescents exhibit partial functional redundancy besides clear differences in community structure.</title>
        <authorList>
            <person name="Ferrer M."/>
            <person name="Ruiz A."/>
            <person name="Lanza F."/>
            <person name="Haange S.B."/>
            <person name="Oberbach A."/>
            <person name="Till H."/>
            <person name="Bargiela R."/>
            <person name="Campoy C."/>
            <person name="Segura M.T."/>
            <person name="Richter M."/>
            <person name="von Bergen M."/>
            <person name="Seifert J."/>
            <person name="Suarez A."/>
        </authorList>
    </citation>
    <scope>NUCLEOTIDE SEQUENCE</scope>
</reference>
<gene>
    <name evidence="1" type="ORF">LEA_14438</name>
</gene>
<sequence length="83" mass="9306">MYILISQDKAITTDGILGIFDLDNTTVSKASREYINYAEKSGECETVSFDLPKSFIVKVTGGKRKVYISPFSTSTVFKRLKQD</sequence>